<dbReference type="Gene3D" id="3.10.450.50">
    <property type="match status" value="1"/>
</dbReference>
<dbReference type="OrthoDB" id="8229197at2"/>
<proteinExistence type="predicted"/>
<sequence>MTEDLVAIEKRRVQSLLDVDADGYDQLHADDYRLCNPTGTVWTKTEYLDRLRTGGLTYRRLEPLGDIDVLADGDLAVLRYRCLIELRVDGADIPAHEAWHTDVYRRAGDSWRCVWSQATGIMATVTG</sequence>
<dbReference type="InterPro" id="IPR032710">
    <property type="entry name" value="NTF2-like_dom_sf"/>
</dbReference>
<dbReference type="Proteomes" id="UP000294257">
    <property type="component" value="Unassembled WGS sequence"/>
</dbReference>
<keyword evidence="3" id="KW-1185">Reference proteome</keyword>
<dbReference type="RefSeq" id="WP_130348370.1">
    <property type="nucleotide sequence ID" value="NZ_SGWQ01000015.1"/>
</dbReference>
<evidence type="ECO:0000313" key="3">
    <source>
        <dbReference type="Proteomes" id="UP000294257"/>
    </source>
</evidence>
<protein>
    <submittedName>
        <fullName evidence="2">Uncharacterized protein DUF4440</fullName>
    </submittedName>
</protein>
<dbReference type="Pfam" id="PF14534">
    <property type="entry name" value="DUF4440"/>
    <property type="match status" value="1"/>
</dbReference>
<name>A0A4Q7KFB8_9PSEU</name>
<dbReference type="SUPFAM" id="SSF54427">
    <property type="entry name" value="NTF2-like"/>
    <property type="match status" value="1"/>
</dbReference>
<organism evidence="2 3">
    <name type="scientific">Herbihabitans rhizosphaerae</name>
    <dbReference type="NCBI Taxonomy" id="1872711"/>
    <lineage>
        <taxon>Bacteria</taxon>
        <taxon>Bacillati</taxon>
        <taxon>Actinomycetota</taxon>
        <taxon>Actinomycetes</taxon>
        <taxon>Pseudonocardiales</taxon>
        <taxon>Pseudonocardiaceae</taxon>
        <taxon>Herbihabitans</taxon>
    </lineage>
</organism>
<evidence type="ECO:0000259" key="1">
    <source>
        <dbReference type="Pfam" id="PF14534"/>
    </source>
</evidence>
<comment type="caution">
    <text evidence="2">The sequence shown here is derived from an EMBL/GenBank/DDBJ whole genome shotgun (WGS) entry which is preliminary data.</text>
</comment>
<reference evidence="2 3" key="1">
    <citation type="submission" date="2019-02" db="EMBL/GenBank/DDBJ databases">
        <title>Genomic Encyclopedia of Type Strains, Phase IV (KMG-IV): sequencing the most valuable type-strain genomes for metagenomic binning, comparative biology and taxonomic classification.</title>
        <authorList>
            <person name="Goeker M."/>
        </authorList>
    </citation>
    <scope>NUCLEOTIDE SEQUENCE [LARGE SCALE GENOMIC DNA]</scope>
    <source>
        <strain evidence="2 3">DSM 101727</strain>
    </source>
</reference>
<evidence type="ECO:0000313" key="2">
    <source>
        <dbReference type="EMBL" id="RZS31231.1"/>
    </source>
</evidence>
<feature type="domain" description="DUF4440" evidence="1">
    <location>
        <begin position="6"/>
        <end position="113"/>
    </location>
</feature>
<dbReference type="EMBL" id="SGWQ01000015">
    <property type="protein sequence ID" value="RZS31231.1"/>
    <property type="molecule type" value="Genomic_DNA"/>
</dbReference>
<accession>A0A4Q7KFB8</accession>
<dbReference type="InterPro" id="IPR027843">
    <property type="entry name" value="DUF4440"/>
</dbReference>
<gene>
    <name evidence="2" type="ORF">EV193_115110</name>
</gene>
<dbReference type="AlphaFoldDB" id="A0A4Q7KFB8"/>